<accession>A0A8X7BI91</accession>
<reference evidence="2" key="1">
    <citation type="submission" date="2020-08" db="EMBL/GenBank/DDBJ databases">
        <title>Multicomponent nature underlies the extraordinary mechanical properties of spider dragline silk.</title>
        <authorList>
            <person name="Kono N."/>
            <person name="Nakamura H."/>
            <person name="Mori M."/>
            <person name="Yoshida Y."/>
            <person name="Ohtoshi R."/>
            <person name="Malay A.D."/>
            <person name="Moran D.A.P."/>
            <person name="Tomita M."/>
            <person name="Numata K."/>
            <person name="Arakawa K."/>
        </authorList>
    </citation>
    <scope>NUCLEOTIDE SEQUENCE</scope>
</reference>
<proteinExistence type="predicted"/>
<dbReference type="EMBL" id="BMAU01021397">
    <property type="protein sequence ID" value="GFY31352.1"/>
    <property type="molecule type" value="Genomic_DNA"/>
</dbReference>
<dbReference type="Proteomes" id="UP000887159">
    <property type="component" value="Unassembled WGS sequence"/>
</dbReference>
<feature type="compositionally biased region" description="Basic residues" evidence="1">
    <location>
        <begin position="37"/>
        <end position="46"/>
    </location>
</feature>
<dbReference type="AlphaFoldDB" id="A0A8X7BI91"/>
<evidence type="ECO:0000256" key="1">
    <source>
        <dbReference type="SAM" id="MobiDB-lite"/>
    </source>
</evidence>
<organism evidence="2 3">
    <name type="scientific">Trichonephila clavipes</name>
    <name type="common">Golden silk orbweaver</name>
    <name type="synonym">Nephila clavipes</name>
    <dbReference type="NCBI Taxonomy" id="2585209"/>
    <lineage>
        <taxon>Eukaryota</taxon>
        <taxon>Metazoa</taxon>
        <taxon>Ecdysozoa</taxon>
        <taxon>Arthropoda</taxon>
        <taxon>Chelicerata</taxon>
        <taxon>Arachnida</taxon>
        <taxon>Araneae</taxon>
        <taxon>Araneomorphae</taxon>
        <taxon>Entelegynae</taxon>
        <taxon>Araneoidea</taxon>
        <taxon>Nephilidae</taxon>
        <taxon>Trichonephila</taxon>
    </lineage>
</organism>
<comment type="caution">
    <text evidence="2">The sequence shown here is derived from an EMBL/GenBank/DDBJ whole genome shotgun (WGS) entry which is preliminary data.</text>
</comment>
<feature type="region of interest" description="Disordered" evidence="1">
    <location>
        <begin position="28"/>
        <end position="56"/>
    </location>
</feature>
<keyword evidence="3" id="KW-1185">Reference proteome</keyword>
<evidence type="ECO:0000313" key="2">
    <source>
        <dbReference type="EMBL" id="GFY31352.1"/>
    </source>
</evidence>
<protein>
    <submittedName>
        <fullName evidence="2">Uncharacterized protein</fullName>
    </submittedName>
</protein>
<evidence type="ECO:0000313" key="3">
    <source>
        <dbReference type="Proteomes" id="UP000887159"/>
    </source>
</evidence>
<name>A0A8X7BI91_TRICX</name>
<sequence>MDRGVPEPIDNSRSCLAEGTVALTDGERMDLRTKGGGMKKRSRCRSRNLAPEHSRRSRECICVFRTNRTKEAEGRLLWPANDKGRGACCGPTPGVLKSFLGQRRLRREETRERREETWGQRRRMEIKKEMMRPN</sequence>
<gene>
    <name evidence="2" type="ORF">TNCV_753101</name>
</gene>